<evidence type="ECO:0000256" key="2">
    <source>
        <dbReference type="ARBA" id="ARBA00022737"/>
    </source>
</evidence>
<sequence length="454" mass="50779">MDFDRGTMPGRFRTYLITCVIFYLLACTEGSYTKTCDQKCIFGKCINGTCVCDQGWVGDQCQHCQGRFNPNAVLRLRFNHFATECSWDHMYVFDGDSIYAPLVAVYSGLVVPEAKGNETIPEVATTSGYAMLHFFSDAAYNLTGFNIFYSINSCPNNCSGHGRCTTSNSISVSVYCECERYWKGEACDIPYCSEDCGSPDRGYCDLTGEKLCVCNDSWQGPDCSLKVPSADPYWFLPNVKPDGQSLGRASHKAVVHGKLMWVIGGFTFNYSSFQMVINYNVGSSTWDVVPINSGPLQRYGHSLALYKEEIYMFGGKLDAGPGNVTDELWVFNTNVRSWSLRTPSPVLHTQHFAVEGHSAHIVDNRYGEAIMVVLFGNSPIYSYLRHIQEYNIRTNSWSVAEANGAFVQGGYGHSSVFDSSSHSIYVHGGYKAFPANKYGLVDHLYRYQVHTRTW</sequence>
<dbReference type="Gene3D" id="2.60.120.290">
    <property type="entry name" value="Spermadhesin, CUB domain"/>
    <property type="match status" value="1"/>
</dbReference>
<gene>
    <name evidence="8" type="ORF">IRJ41_004390</name>
</gene>
<keyword evidence="9" id="KW-1185">Reference proteome</keyword>
<dbReference type="Pfam" id="PF23106">
    <property type="entry name" value="EGF_Teneurin"/>
    <property type="match status" value="1"/>
</dbReference>
<dbReference type="PROSITE" id="PS01180">
    <property type="entry name" value="CUB"/>
    <property type="match status" value="1"/>
</dbReference>
<dbReference type="InterPro" id="IPR000742">
    <property type="entry name" value="EGF"/>
</dbReference>
<dbReference type="InterPro" id="IPR035914">
    <property type="entry name" value="Sperma_CUB_dom_sf"/>
</dbReference>
<dbReference type="PROSITE" id="PS50026">
    <property type="entry name" value="EGF_3"/>
    <property type="match status" value="1"/>
</dbReference>
<evidence type="ECO:0000259" key="6">
    <source>
        <dbReference type="PROSITE" id="PS01180"/>
    </source>
</evidence>
<dbReference type="InterPro" id="IPR015915">
    <property type="entry name" value="Kelch-typ_b-propeller"/>
</dbReference>
<evidence type="ECO:0000256" key="1">
    <source>
        <dbReference type="ARBA" id="ARBA00022441"/>
    </source>
</evidence>
<dbReference type="Gene3D" id="2.10.25.10">
    <property type="entry name" value="Laminin"/>
    <property type="match status" value="1"/>
</dbReference>
<dbReference type="AlphaFoldDB" id="A0A9W7WN72"/>
<dbReference type="CDD" id="cd00041">
    <property type="entry name" value="CUB"/>
    <property type="match status" value="1"/>
</dbReference>
<proteinExistence type="predicted"/>
<dbReference type="EMBL" id="JAFHDT010000009">
    <property type="protein sequence ID" value="KAI7805305.1"/>
    <property type="molecule type" value="Genomic_DNA"/>
</dbReference>
<dbReference type="Proteomes" id="UP001059041">
    <property type="component" value="Linkage Group LG9"/>
</dbReference>
<keyword evidence="4" id="KW-0245">EGF-like domain</keyword>
<reference evidence="8" key="1">
    <citation type="submission" date="2021-02" db="EMBL/GenBank/DDBJ databases">
        <title>Comparative genomics reveals that relaxation of natural selection precedes convergent phenotypic evolution of cavefish.</title>
        <authorList>
            <person name="Peng Z."/>
        </authorList>
    </citation>
    <scope>NUCLEOTIDE SEQUENCE</scope>
    <source>
        <tissue evidence="8">Muscle</tissue>
    </source>
</reference>
<feature type="domain" description="CUB" evidence="6">
    <location>
        <begin position="74"/>
        <end position="152"/>
    </location>
</feature>
<evidence type="ECO:0000259" key="7">
    <source>
        <dbReference type="PROSITE" id="PS50026"/>
    </source>
</evidence>
<feature type="chain" id="PRO_5040871387" evidence="5">
    <location>
        <begin position="31"/>
        <end position="454"/>
    </location>
</feature>
<dbReference type="FunFam" id="2.10.25.10:FF:000164">
    <property type="entry name" value="Attractin like 1"/>
    <property type="match status" value="1"/>
</dbReference>
<dbReference type="PANTHER" id="PTHR46376:SF2">
    <property type="entry name" value="DISTRACTED, ISOFORM B"/>
    <property type="match status" value="1"/>
</dbReference>
<evidence type="ECO:0000256" key="4">
    <source>
        <dbReference type="PROSITE-ProRule" id="PRU00076"/>
    </source>
</evidence>
<feature type="disulfide bond" evidence="4">
    <location>
        <begin position="178"/>
        <end position="187"/>
    </location>
</feature>
<protein>
    <submittedName>
        <fullName evidence="8">Attractin-like protein 1</fullName>
    </submittedName>
</protein>
<keyword evidence="3 4" id="KW-1015">Disulfide bond</keyword>
<evidence type="ECO:0000256" key="5">
    <source>
        <dbReference type="SAM" id="SignalP"/>
    </source>
</evidence>
<dbReference type="Pfam" id="PF24981">
    <property type="entry name" value="Beta-prop_ATRN-LZTR1"/>
    <property type="match status" value="1"/>
</dbReference>
<keyword evidence="1" id="KW-0880">Kelch repeat</keyword>
<feature type="signal peptide" evidence="5">
    <location>
        <begin position="1"/>
        <end position="30"/>
    </location>
</feature>
<name>A0A9W7WN72_TRIRA</name>
<feature type="domain" description="EGF-like" evidence="7">
    <location>
        <begin position="150"/>
        <end position="188"/>
    </location>
</feature>
<evidence type="ECO:0000313" key="9">
    <source>
        <dbReference type="Proteomes" id="UP001059041"/>
    </source>
</evidence>
<keyword evidence="2" id="KW-0677">Repeat</keyword>
<dbReference type="SUPFAM" id="SSF49854">
    <property type="entry name" value="Spermadhesin, CUB domain"/>
    <property type="match status" value="1"/>
</dbReference>
<comment type="caution">
    <text evidence="8">The sequence shown here is derived from an EMBL/GenBank/DDBJ whole genome shotgun (WGS) entry which is preliminary data.</text>
</comment>
<comment type="caution">
    <text evidence="4">Lacks conserved residue(s) required for the propagation of feature annotation.</text>
</comment>
<dbReference type="InterPro" id="IPR056737">
    <property type="entry name" value="Beta-prop_ATRN-MKLN-like"/>
</dbReference>
<dbReference type="Gene3D" id="2.120.10.80">
    <property type="entry name" value="Kelch-type beta propeller"/>
    <property type="match status" value="1"/>
</dbReference>
<evidence type="ECO:0000256" key="3">
    <source>
        <dbReference type="ARBA" id="ARBA00023157"/>
    </source>
</evidence>
<dbReference type="InterPro" id="IPR051568">
    <property type="entry name" value="LZTR1/Attractin"/>
</dbReference>
<organism evidence="8 9">
    <name type="scientific">Triplophysa rosa</name>
    <name type="common">Cave loach</name>
    <dbReference type="NCBI Taxonomy" id="992332"/>
    <lineage>
        <taxon>Eukaryota</taxon>
        <taxon>Metazoa</taxon>
        <taxon>Chordata</taxon>
        <taxon>Craniata</taxon>
        <taxon>Vertebrata</taxon>
        <taxon>Euteleostomi</taxon>
        <taxon>Actinopterygii</taxon>
        <taxon>Neopterygii</taxon>
        <taxon>Teleostei</taxon>
        <taxon>Ostariophysi</taxon>
        <taxon>Cypriniformes</taxon>
        <taxon>Nemacheilidae</taxon>
        <taxon>Triplophysa</taxon>
    </lineage>
</organism>
<evidence type="ECO:0000313" key="8">
    <source>
        <dbReference type="EMBL" id="KAI7805305.1"/>
    </source>
</evidence>
<dbReference type="SUPFAM" id="SSF117281">
    <property type="entry name" value="Kelch motif"/>
    <property type="match status" value="1"/>
</dbReference>
<dbReference type="InterPro" id="IPR000859">
    <property type="entry name" value="CUB_dom"/>
</dbReference>
<dbReference type="PANTHER" id="PTHR46376">
    <property type="entry name" value="LEUCINE-ZIPPER-LIKE TRANSCRIPTIONAL REGULATOR 1"/>
    <property type="match status" value="1"/>
</dbReference>
<keyword evidence="5" id="KW-0732">Signal</keyword>
<feature type="disulfide bond" evidence="4">
    <location>
        <begin position="154"/>
        <end position="164"/>
    </location>
</feature>
<dbReference type="GO" id="GO:0005794">
    <property type="term" value="C:Golgi apparatus"/>
    <property type="evidence" value="ECO:0007669"/>
    <property type="project" value="TreeGrafter"/>
</dbReference>
<dbReference type="Pfam" id="PF00431">
    <property type="entry name" value="CUB"/>
    <property type="match status" value="1"/>
</dbReference>
<accession>A0A9W7WN72</accession>
<dbReference type="PROSITE" id="PS00022">
    <property type="entry name" value="EGF_1"/>
    <property type="match status" value="1"/>
</dbReference>
<dbReference type="SMART" id="SM00181">
    <property type="entry name" value="EGF"/>
    <property type="match status" value="2"/>
</dbReference>